<protein>
    <submittedName>
        <fullName evidence="1">Uncharacterized protein</fullName>
    </submittedName>
</protein>
<name>A0ACB9PZQ8_BAUVA</name>
<accession>A0ACB9PZQ8</accession>
<keyword evidence="2" id="KW-1185">Reference proteome</keyword>
<reference evidence="1 2" key="1">
    <citation type="journal article" date="2022" name="DNA Res.">
        <title>Chromosomal-level genome assembly of the orchid tree Bauhinia variegata (Leguminosae; Cercidoideae) supports the allotetraploid origin hypothesis of Bauhinia.</title>
        <authorList>
            <person name="Zhong Y."/>
            <person name="Chen Y."/>
            <person name="Zheng D."/>
            <person name="Pang J."/>
            <person name="Liu Y."/>
            <person name="Luo S."/>
            <person name="Meng S."/>
            <person name="Qian L."/>
            <person name="Wei D."/>
            <person name="Dai S."/>
            <person name="Zhou R."/>
        </authorList>
    </citation>
    <scope>NUCLEOTIDE SEQUENCE [LARGE SCALE GENOMIC DNA]</scope>
    <source>
        <strain evidence="1">BV-YZ2020</strain>
    </source>
</reference>
<comment type="caution">
    <text evidence="1">The sequence shown here is derived from an EMBL/GenBank/DDBJ whole genome shotgun (WGS) entry which is preliminary data.</text>
</comment>
<evidence type="ECO:0000313" key="1">
    <source>
        <dbReference type="EMBL" id="KAI4353071.1"/>
    </source>
</evidence>
<gene>
    <name evidence="1" type="ORF">L6164_002047</name>
</gene>
<proteinExistence type="predicted"/>
<dbReference type="Proteomes" id="UP000828941">
    <property type="component" value="Chromosome 2"/>
</dbReference>
<evidence type="ECO:0000313" key="2">
    <source>
        <dbReference type="Proteomes" id="UP000828941"/>
    </source>
</evidence>
<sequence>MGYLAVLLGSGSLEVWEVPLPRAVRAIYINEGATDPRFVKLQPVFKCSTWKRGSLQSIPLTVEWSVALWKFSTNASSICDDVKPLLCFGGDTVPIRAVSWAPFEGDPESSNIILTAGHGGLKFWDLRKEGCLHLGTSLSIFFSTKTVNV</sequence>
<dbReference type="EMBL" id="CM039427">
    <property type="protein sequence ID" value="KAI4353071.1"/>
    <property type="molecule type" value="Genomic_DNA"/>
</dbReference>
<organism evidence="1 2">
    <name type="scientific">Bauhinia variegata</name>
    <name type="common">Purple orchid tree</name>
    <name type="synonym">Phanera variegata</name>
    <dbReference type="NCBI Taxonomy" id="167791"/>
    <lineage>
        <taxon>Eukaryota</taxon>
        <taxon>Viridiplantae</taxon>
        <taxon>Streptophyta</taxon>
        <taxon>Embryophyta</taxon>
        <taxon>Tracheophyta</taxon>
        <taxon>Spermatophyta</taxon>
        <taxon>Magnoliopsida</taxon>
        <taxon>eudicotyledons</taxon>
        <taxon>Gunneridae</taxon>
        <taxon>Pentapetalae</taxon>
        <taxon>rosids</taxon>
        <taxon>fabids</taxon>
        <taxon>Fabales</taxon>
        <taxon>Fabaceae</taxon>
        <taxon>Cercidoideae</taxon>
        <taxon>Cercideae</taxon>
        <taxon>Bauhiniinae</taxon>
        <taxon>Bauhinia</taxon>
    </lineage>
</organism>